<name>A0A2P2LQG1_RHIMU</name>
<evidence type="ECO:0000313" key="2">
    <source>
        <dbReference type="EMBL" id="MBX20207.1"/>
    </source>
</evidence>
<accession>A0A2P2LQG1</accession>
<organism evidence="2">
    <name type="scientific">Rhizophora mucronata</name>
    <name type="common">Asiatic mangrove</name>
    <dbReference type="NCBI Taxonomy" id="61149"/>
    <lineage>
        <taxon>Eukaryota</taxon>
        <taxon>Viridiplantae</taxon>
        <taxon>Streptophyta</taxon>
        <taxon>Embryophyta</taxon>
        <taxon>Tracheophyta</taxon>
        <taxon>Spermatophyta</taxon>
        <taxon>Magnoliopsida</taxon>
        <taxon>eudicotyledons</taxon>
        <taxon>Gunneridae</taxon>
        <taxon>Pentapetalae</taxon>
        <taxon>rosids</taxon>
        <taxon>fabids</taxon>
        <taxon>Malpighiales</taxon>
        <taxon>Rhizophoraceae</taxon>
        <taxon>Rhizophora</taxon>
    </lineage>
</organism>
<dbReference type="AlphaFoldDB" id="A0A2P2LQG1"/>
<keyword evidence="1" id="KW-1133">Transmembrane helix</keyword>
<evidence type="ECO:0000256" key="1">
    <source>
        <dbReference type="SAM" id="Phobius"/>
    </source>
</evidence>
<sequence length="53" mass="6339">MEISENYILSCQMNRKFTRSNAHFTIEKGFLFIIFNFLNDLIVEFFLLKGTFP</sequence>
<feature type="transmembrane region" description="Helical" evidence="1">
    <location>
        <begin position="29"/>
        <end position="48"/>
    </location>
</feature>
<dbReference type="EMBL" id="GGEC01039723">
    <property type="protein sequence ID" value="MBX20207.1"/>
    <property type="molecule type" value="Transcribed_RNA"/>
</dbReference>
<keyword evidence="1" id="KW-0812">Transmembrane</keyword>
<keyword evidence="1" id="KW-0472">Membrane</keyword>
<reference evidence="2" key="1">
    <citation type="submission" date="2018-02" db="EMBL/GenBank/DDBJ databases">
        <title>Rhizophora mucronata_Transcriptome.</title>
        <authorList>
            <person name="Meera S.P."/>
            <person name="Sreeshan A."/>
            <person name="Augustine A."/>
        </authorList>
    </citation>
    <scope>NUCLEOTIDE SEQUENCE</scope>
    <source>
        <tissue evidence="2">Leaf</tissue>
    </source>
</reference>
<protein>
    <submittedName>
        <fullName evidence="2">Uncharacterized protein</fullName>
    </submittedName>
</protein>
<proteinExistence type="predicted"/>